<name>A0A6J5MTC6_9CAUD</name>
<evidence type="ECO:0000313" key="1">
    <source>
        <dbReference type="EMBL" id="CAB4150425.1"/>
    </source>
</evidence>
<sequence>MGCSGLPKRNPLPVAAPVFALGWQSPMWSMLHTGFAERTDLSSEPIARCPAMQADSDSVEYVMLFADSEAGATLARHLWSPAFRDIHRTLRVEKRLVERAIQVQNRAR</sequence>
<organism evidence="1">
    <name type="scientific">uncultured Caudovirales phage</name>
    <dbReference type="NCBI Taxonomy" id="2100421"/>
    <lineage>
        <taxon>Viruses</taxon>
        <taxon>Duplodnaviria</taxon>
        <taxon>Heunggongvirae</taxon>
        <taxon>Uroviricota</taxon>
        <taxon>Caudoviricetes</taxon>
        <taxon>Peduoviridae</taxon>
        <taxon>Maltschvirus</taxon>
        <taxon>Maltschvirus maltsch</taxon>
    </lineage>
</organism>
<accession>A0A6J5MTC6</accession>
<proteinExistence type="predicted"/>
<protein>
    <submittedName>
        <fullName evidence="1">Uncharacterized protein</fullName>
    </submittedName>
</protein>
<dbReference type="EMBL" id="LR796544">
    <property type="protein sequence ID" value="CAB4150425.1"/>
    <property type="molecule type" value="Genomic_DNA"/>
</dbReference>
<gene>
    <name evidence="1" type="ORF">UFOVP567_31</name>
</gene>
<reference evidence="1" key="1">
    <citation type="submission" date="2020-04" db="EMBL/GenBank/DDBJ databases">
        <authorList>
            <person name="Chiriac C."/>
            <person name="Salcher M."/>
            <person name="Ghai R."/>
            <person name="Kavagutti S V."/>
        </authorList>
    </citation>
    <scope>NUCLEOTIDE SEQUENCE</scope>
</reference>